<dbReference type="RefSeq" id="WP_145198297.1">
    <property type="nucleotide sequence ID" value="NZ_CP036434.1"/>
</dbReference>
<organism evidence="1 2">
    <name type="scientific">Saltatorellus ferox</name>
    <dbReference type="NCBI Taxonomy" id="2528018"/>
    <lineage>
        <taxon>Bacteria</taxon>
        <taxon>Pseudomonadati</taxon>
        <taxon>Planctomycetota</taxon>
        <taxon>Planctomycetia</taxon>
        <taxon>Planctomycetia incertae sedis</taxon>
        <taxon>Saltatorellus</taxon>
    </lineage>
</organism>
<dbReference type="AlphaFoldDB" id="A0A518ETC6"/>
<reference evidence="1 2" key="1">
    <citation type="submission" date="2019-02" db="EMBL/GenBank/DDBJ databases">
        <title>Deep-cultivation of Planctomycetes and their phenomic and genomic characterization uncovers novel biology.</title>
        <authorList>
            <person name="Wiegand S."/>
            <person name="Jogler M."/>
            <person name="Boedeker C."/>
            <person name="Pinto D."/>
            <person name="Vollmers J."/>
            <person name="Rivas-Marin E."/>
            <person name="Kohn T."/>
            <person name="Peeters S.H."/>
            <person name="Heuer A."/>
            <person name="Rast P."/>
            <person name="Oberbeckmann S."/>
            <person name="Bunk B."/>
            <person name="Jeske O."/>
            <person name="Meyerdierks A."/>
            <person name="Storesund J.E."/>
            <person name="Kallscheuer N."/>
            <person name="Luecker S."/>
            <person name="Lage O.M."/>
            <person name="Pohl T."/>
            <person name="Merkel B.J."/>
            <person name="Hornburger P."/>
            <person name="Mueller R.-W."/>
            <person name="Bruemmer F."/>
            <person name="Labrenz M."/>
            <person name="Spormann A.M."/>
            <person name="Op den Camp H."/>
            <person name="Overmann J."/>
            <person name="Amann R."/>
            <person name="Jetten M.S.M."/>
            <person name="Mascher T."/>
            <person name="Medema M.H."/>
            <person name="Devos D.P."/>
            <person name="Kaster A.-K."/>
            <person name="Ovreas L."/>
            <person name="Rohde M."/>
            <person name="Galperin M.Y."/>
            <person name="Jogler C."/>
        </authorList>
    </citation>
    <scope>NUCLEOTIDE SEQUENCE [LARGE SCALE GENOMIC DNA]</scope>
    <source>
        <strain evidence="1 2">Poly30</strain>
    </source>
</reference>
<dbReference type="Proteomes" id="UP000320390">
    <property type="component" value="Chromosome"/>
</dbReference>
<protein>
    <submittedName>
        <fullName evidence="1">Uncharacterized protein</fullName>
    </submittedName>
</protein>
<evidence type="ECO:0000313" key="2">
    <source>
        <dbReference type="Proteomes" id="UP000320390"/>
    </source>
</evidence>
<keyword evidence="2" id="KW-1185">Reference proteome</keyword>
<dbReference type="EMBL" id="CP036434">
    <property type="protein sequence ID" value="QDV07346.1"/>
    <property type="molecule type" value="Genomic_DNA"/>
</dbReference>
<gene>
    <name evidence="1" type="ORF">Poly30_28700</name>
</gene>
<evidence type="ECO:0000313" key="1">
    <source>
        <dbReference type="EMBL" id="QDV07346.1"/>
    </source>
</evidence>
<sequence length="710" mass="77466">MTSRSHNELWQQWRAAESALAQSTGQAGIEAGEALLPERLRWYFRAVALTLAGEGDALKKHAPKAPNVAARALAELAPQKPGMISATDFRAKLKLLGVENAPLPALDFLRLWMAAKNSDRRTRPKKVVEAAVRRPLLDAALTTLTGTLLHLDRREALEERSMHAALAWKAETLRREGAMGIASLLAEEFRRAGAEFRSWQAADWVDLDVPEKVAPPVQRRARRQFGKAMLDQFLVSPATGVWTSDMTYEVSRRGASLTEAEREQLAGRLLEATYLALHGGRLGSARGAVQSAEDLLRDRLSRPKERTLGGQFKRLQAVLSVLLGDPDKDSLGYLWTRTAAMTLRERIALATRLAPQAAEGLYEGPGLGSLLAHALLGDAPAESKKFWLAEIGAELSFAQCEKALKEVGDRWLAEGGDATVLALWRGWMFATIGPPASGLQECLQLLERGDSKELAEPLGVALTQSVRFGGGNRQFQRQLQRTLEALGKKWQTGARVDLQLLYLALMTASNTSGKTVDAVTLAMLVETAKAEASALDGSGGSVLHERLRLAMLLGDAPLAAGAFRALGRWIRKAGAGEAIIAALTIVAECVMYSDPDAGWFVNHAPARARWSALPMEDWSTSLTAFLDRQPAETVGKVAIQLMLGGTVTGEALLTWLQSYSELEWSPAWESLREMVEGGDEEDDLDGLLQGIDPLQIEVILESMMRGNRRR</sequence>
<proteinExistence type="predicted"/>
<accession>A0A518ETC6</accession>
<name>A0A518ETC6_9BACT</name>